<protein>
    <recommendedName>
        <fullName evidence="2">Phage tail protein</fullName>
    </recommendedName>
</protein>
<accession>A0A8S5NP70</accession>
<dbReference type="Pfam" id="PF06995">
    <property type="entry name" value="Phage_P2_GpU"/>
    <property type="match status" value="1"/>
</dbReference>
<evidence type="ECO:0008006" key="2">
    <source>
        <dbReference type="Google" id="ProtNLM"/>
    </source>
</evidence>
<reference evidence="1" key="1">
    <citation type="journal article" date="2021" name="Proc. Natl. Acad. Sci. U.S.A.">
        <title>A Catalog of Tens of Thousands of Viruses from Human Metagenomes Reveals Hidden Associations with Chronic Diseases.</title>
        <authorList>
            <person name="Tisza M.J."/>
            <person name="Buck C.B."/>
        </authorList>
    </citation>
    <scope>NUCLEOTIDE SEQUENCE</scope>
    <source>
        <strain evidence="1">Ctpjm1</strain>
    </source>
</reference>
<sequence>MYAMLGEVRFELLQSFTEFEETHGADYAKHEVLGGRPRLQAVGNELTKIRFGLKLHWKLGSPDAAYKGLVAAKEAQQALSLVTGAGRFIGWFVIESLTARTLVQDAQGRTAARELEVSLTEFVGDPNNPLPAPAVAPAQANPLLSLLPESVRGTVSKAAAAVQKGVRLYRAAERDIGQVQGLIARARDLKNDPAAAFSVLGDALTLGGSALGRLDALPELAQYAGSLKGAAGMLAYAGRASRHLADGVAAVRHGVESRSIGAWLDTAAEFAAAANDSLQNGAAAAQSLTAHLAARKDGA</sequence>
<proteinExistence type="predicted"/>
<dbReference type="InterPro" id="IPR009734">
    <property type="entry name" value="Myoviridae_GpU"/>
</dbReference>
<organism evidence="1">
    <name type="scientific">Myoviridae sp. ctpjm1</name>
    <dbReference type="NCBI Taxonomy" id="2826699"/>
    <lineage>
        <taxon>Viruses</taxon>
        <taxon>Duplodnaviria</taxon>
        <taxon>Heunggongvirae</taxon>
        <taxon>Uroviricota</taxon>
        <taxon>Caudoviricetes</taxon>
    </lineage>
</organism>
<name>A0A8S5NP70_9CAUD</name>
<dbReference type="EMBL" id="BK015208">
    <property type="protein sequence ID" value="DAD96024.1"/>
    <property type="molecule type" value="Genomic_DNA"/>
</dbReference>
<evidence type="ECO:0000313" key="1">
    <source>
        <dbReference type="EMBL" id="DAD96024.1"/>
    </source>
</evidence>